<dbReference type="EMBL" id="JBBNAE010000003">
    <property type="protein sequence ID" value="KAK9137923.1"/>
    <property type="molecule type" value="Genomic_DNA"/>
</dbReference>
<dbReference type="Gene3D" id="1.25.40.10">
    <property type="entry name" value="Tetratricopeptide repeat domain"/>
    <property type="match status" value="4"/>
</dbReference>
<dbReference type="NCBIfam" id="TIGR00756">
    <property type="entry name" value="PPR"/>
    <property type="match status" value="5"/>
</dbReference>
<dbReference type="PANTHER" id="PTHR47926">
    <property type="entry name" value="PENTATRICOPEPTIDE REPEAT-CONTAINING PROTEIN"/>
    <property type="match status" value="1"/>
</dbReference>
<name>A0AAP0JPN0_9MAGN</name>
<dbReference type="GO" id="GO:0009451">
    <property type="term" value="P:RNA modification"/>
    <property type="evidence" value="ECO:0007669"/>
    <property type="project" value="InterPro"/>
</dbReference>
<dbReference type="Pfam" id="PF01535">
    <property type="entry name" value="PPR"/>
    <property type="match status" value="4"/>
</dbReference>
<dbReference type="InterPro" id="IPR046960">
    <property type="entry name" value="PPR_At4g14850-like_plant"/>
</dbReference>
<dbReference type="FunFam" id="1.25.40.10:FF:000934">
    <property type="entry name" value="Pentatricopeptide repeat-containing protein"/>
    <property type="match status" value="1"/>
</dbReference>
<dbReference type="InterPro" id="IPR046848">
    <property type="entry name" value="E_motif"/>
</dbReference>
<evidence type="ECO:0000313" key="4">
    <source>
        <dbReference type="Proteomes" id="UP001417504"/>
    </source>
</evidence>
<dbReference type="GO" id="GO:0003723">
    <property type="term" value="F:RNA binding"/>
    <property type="evidence" value="ECO:0007669"/>
    <property type="project" value="InterPro"/>
</dbReference>
<organism evidence="3 4">
    <name type="scientific">Stephania japonica</name>
    <dbReference type="NCBI Taxonomy" id="461633"/>
    <lineage>
        <taxon>Eukaryota</taxon>
        <taxon>Viridiplantae</taxon>
        <taxon>Streptophyta</taxon>
        <taxon>Embryophyta</taxon>
        <taxon>Tracheophyta</taxon>
        <taxon>Spermatophyta</taxon>
        <taxon>Magnoliopsida</taxon>
        <taxon>Ranunculales</taxon>
        <taxon>Menispermaceae</taxon>
        <taxon>Menispermoideae</taxon>
        <taxon>Cissampelideae</taxon>
        <taxon>Stephania</taxon>
    </lineage>
</organism>
<feature type="repeat" description="PPR" evidence="2">
    <location>
        <begin position="172"/>
        <end position="202"/>
    </location>
</feature>
<keyword evidence="4" id="KW-1185">Reference proteome</keyword>
<dbReference type="PANTHER" id="PTHR47926:SF376">
    <property type="entry name" value="TETRATRICOPEPTIDE-LIKE HELICAL DOMAIN SUPERFAMILY"/>
    <property type="match status" value="1"/>
</dbReference>
<evidence type="ECO:0000256" key="2">
    <source>
        <dbReference type="PROSITE-ProRule" id="PRU00708"/>
    </source>
</evidence>
<sequence length="535" mass="59076">MIRNNAHQNCFLLNQLISTSSTFHQIGIAEFAFSQSKQPNVFVYNAMIRTHVLCSSEIKSLELYMEMLRAELSATTYTYSSLIKACTIASALRFGEGVHCQISKSGFDSSLFVQTPLIEFYAGFDRIADARKVFDEMSERDAFAWTTMVSGLVRVGDVFGARALFDEMPVKNIASWNSMLAGYARVGDVVSASALFDEMPERDSITWTAMITCYSQNKQFREAVEVFKDMKSNGVGCDAVTMASVISACAHIGALEIGRDMHVYAMCNGFKLDVFVGSALVDMYAKCGSIESSLVVFFKLQEKNLFCWNAIIEGLGMHGYGERALEMFKMMEVERVEPNGVTFVGVLSACTHAGLVEEGRRCFKSMIHDYAIAPGVEHYGCMVDLLGRAGMLEEALELIESMEVVEPNAIIWGALLSGCKIHRNLEIAELALKKLMNSEPGSSGYYALLINAYAEANQWGEVARLRAIMKEQRVEKKCPGYSVVEINGMVHEFAASDNCHPMHSEICTLLIELNGKLKLAKDSTDCGSGNMCSSL</sequence>
<proteinExistence type="predicted"/>
<feature type="repeat" description="PPR" evidence="2">
    <location>
        <begin position="203"/>
        <end position="237"/>
    </location>
</feature>
<evidence type="ECO:0000313" key="3">
    <source>
        <dbReference type="EMBL" id="KAK9137923.1"/>
    </source>
</evidence>
<keyword evidence="1" id="KW-0677">Repeat</keyword>
<evidence type="ECO:0008006" key="5">
    <source>
        <dbReference type="Google" id="ProtNLM"/>
    </source>
</evidence>
<feature type="repeat" description="PPR" evidence="2">
    <location>
        <begin position="141"/>
        <end position="171"/>
    </location>
</feature>
<comment type="caution">
    <text evidence="3">The sequence shown here is derived from an EMBL/GenBank/DDBJ whole genome shotgun (WGS) entry which is preliminary data.</text>
</comment>
<dbReference type="AlphaFoldDB" id="A0AAP0JPN0"/>
<dbReference type="SUPFAM" id="SSF48452">
    <property type="entry name" value="TPR-like"/>
    <property type="match status" value="1"/>
</dbReference>
<gene>
    <name evidence="3" type="ORF">Sjap_008517</name>
</gene>
<accession>A0AAP0JPN0</accession>
<dbReference type="InterPro" id="IPR002885">
    <property type="entry name" value="PPR_rpt"/>
</dbReference>
<dbReference type="Pfam" id="PF13041">
    <property type="entry name" value="PPR_2"/>
    <property type="match status" value="2"/>
</dbReference>
<dbReference type="FunFam" id="1.25.40.10:FF:000184">
    <property type="entry name" value="Pentatricopeptide repeat-containing protein, chloroplastic"/>
    <property type="match status" value="1"/>
</dbReference>
<dbReference type="Proteomes" id="UP001417504">
    <property type="component" value="Unassembled WGS sequence"/>
</dbReference>
<dbReference type="PROSITE" id="PS51375">
    <property type="entry name" value="PPR"/>
    <property type="match status" value="4"/>
</dbReference>
<protein>
    <recommendedName>
        <fullName evidence="5">Chlororespiratory reduction 4</fullName>
    </recommendedName>
</protein>
<reference evidence="3 4" key="1">
    <citation type="submission" date="2024-01" db="EMBL/GenBank/DDBJ databases">
        <title>Genome assemblies of Stephania.</title>
        <authorList>
            <person name="Yang L."/>
        </authorList>
    </citation>
    <scope>NUCLEOTIDE SEQUENCE [LARGE SCALE GENOMIC DNA]</scope>
    <source>
        <strain evidence="3">QJT</strain>
        <tissue evidence="3">Leaf</tissue>
    </source>
</reference>
<evidence type="ECO:0000256" key="1">
    <source>
        <dbReference type="ARBA" id="ARBA00022737"/>
    </source>
</evidence>
<feature type="repeat" description="PPR" evidence="2">
    <location>
        <begin position="304"/>
        <end position="338"/>
    </location>
</feature>
<dbReference type="InterPro" id="IPR011990">
    <property type="entry name" value="TPR-like_helical_dom_sf"/>
</dbReference>
<dbReference type="Pfam" id="PF20431">
    <property type="entry name" value="E_motif"/>
    <property type="match status" value="1"/>
</dbReference>